<protein>
    <submittedName>
        <fullName evidence="2">Hypothetical phage protein</fullName>
    </submittedName>
</protein>
<dbReference type="AlphaFoldDB" id="B4EMI3"/>
<dbReference type="eggNOG" id="ENOG5032BDA">
    <property type="taxonomic scope" value="Bacteria"/>
</dbReference>
<evidence type="ECO:0000256" key="1">
    <source>
        <dbReference type="SAM" id="MobiDB-lite"/>
    </source>
</evidence>
<evidence type="ECO:0000313" key="2">
    <source>
        <dbReference type="EMBL" id="CAR55780.1"/>
    </source>
</evidence>
<dbReference type="HOGENOM" id="CLU_1084520_0_0_4"/>
<dbReference type="KEGG" id="bcj:BCAM1920"/>
<proteinExistence type="predicted"/>
<name>B4EMI3_BURCJ</name>
<gene>
    <name evidence="2" type="ORF">BCAM1920</name>
</gene>
<organism evidence="2 3">
    <name type="scientific">Burkholderia cenocepacia (strain ATCC BAA-245 / DSM 16553 / LMG 16656 / NCTC 13227 / J2315 / CF5610)</name>
    <name type="common">Burkholderia cepacia (strain J2315)</name>
    <dbReference type="NCBI Taxonomy" id="216591"/>
    <lineage>
        <taxon>Bacteria</taxon>
        <taxon>Pseudomonadati</taxon>
        <taxon>Pseudomonadota</taxon>
        <taxon>Betaproteobacteria</taxon>
        <taxon>Burkholderiales</taxon>
        <taxon>Burkholderiaceae</taxon>
        <taxon>Burkholderia</taxon>
        <taxon>Burkholderia cepacia complex</taxon>
    </lineage>
</organism>
<keyword evidence="3" id="KW-1185">Reference proteome</keyword>
<accession>B4EMI3</accession>
<dbReference type="EMBL" id="AM747721">
    <property type="protein sequence ID" value="CAR55780.1"/>
    <property type="molecule type" value="Genomic_DNA"/>
</dbReference>
<dbReference type="Proteomes" id="UP000001035">
    <property type="component" value="Chromosome 2"/>
</dbReference>
<feature type="region of interest" description="Disordered" evidence="1">
    <location>
        <begin position="1"/>
        <end position="21"/>
    </location>
</feature>
<reference evidence="2 3" key="1">
    <citation type="journal article" date="2009" name="J. Bacteriol.">
        <title>The genome of Burkholderia cenocepacia J2315, an epidemic pathogen of cystic fibrosis patients.</title>
        <authorList>
            <person name="Holden M.T."/>
            <person name="Seth-Smith H.M."/>
            <person name="Crossman L.C."/>
            <person name="Sebaihia M."/>
            <person name="Bentley S.D."/>
            <person name="Cerdeno-Tarraga A.M."/>
            <person name="Thomson N.R."/>
            <person name="Bason N."/>
            <person name="Quail M.A."/>
            <person name="Sharp S."/>
            <person name="Cherevach I."/>
            <person name="Churcher C."/>
            <person name="Goodhead I."/>
            <person name="Hauser H."/>
            <person name="Holroyd N."/>
            <person name="Mungall K."/>
            <person name="Scott P."/>
            <person name="Walker D."/>
            <person name="White B."/>
            <person name="Rose H."/>
            <person name="Iversen P."/>
            <person name="Mil-Homens D."/>
            <person name="Rocha E.P."/>
            <person name="Fialho A.M."/>
            <person name="Baldwin A."/>
            <person name="Dowson C."/>
            <person name="Barrell B.G."/>
            <person name="Govan J.R."/>
            <person name="Vandamme P."/>
            <person name="Hart C.A."/>
            <person name="Mahenthiralingam E."/>
            <person name="Parkhill J."/>
        </authorList>
    </citation>
    <scope>NUCLEOTIDE SEQUENCE [LARGE SCALE GENOMIC DNA]</scope>
    <source>
        <strain evidence="3">ATCC BAA-245 / DSM 16553 / LMG 16656 / NCTC 13227 / J2315 / CF5610</strain>
    </source>
</reference>
<evidence type="ECO:0000313" key="3">
    <source>
        <dbReference type="Proteomes" id="UP000001035"/>
    </source>
</evidence>
<sequence>MAVTIDLGSGKRATLSSDSGSIRTAEQRANVSELMLHWPRYPGLTSGAIGYLRELGLAGSLSGDPVAALRAAIEDGRVSVSIDTPVVGGGAGGGGGGPSTPPFPKASRFASVPGVAALPADKPLPSWAVPSDVSAGELMSYLQSVVAGTGGALAGGAPQLANSFGSGSPLGDASVFDYADSPLSGDIQELAASTTNPNFAAKMLGYQRKIFGNMIHQMKDANDLGGADNVLWHDNGDVEFQGVVIDNMHNYGD</sequence>